<sequence length="225" mass="25532">MEIIKYLIDFILHLDVHLTEIINNYGVWAYAILFLIIFVETGLVVMPFLPGDSLLFAAGAFAAPQIINGQHVDGPFNIYYLIGLLFIAAFLGDTLNYAIGNWFGPKVFQKDYRFLKREYLLKTEEFYHKHGGKTIIFARFIPIIRTFAPFIAGVGTMKYGRFITYNIVGGFIWVAGFVVAGYLFGNIPAVKKNFTLVIFAIIILSVLPPILEVVKHKMKQRRVNA</sequence>
<dbReference type="AlphaFoldDB" id="A0A5N1J2N6"/>
<reference evidence="9 10" key="1">
    <citation type="submission" date="2019-09" db="EMBL/GenBank/DDBJ databases">
        <title>Genome sequence of Adhaeribacter sp. M2.</title>
        <authorList>
            <person name="Srinivasan S."/>
        </authorList>
    </citation>
    <scope>NUCLEOTIDE SEQUENCE [LARGE SCALE GENOMIC DNA]</scope>
    <source>
        <strain evidence="9 10">M2</strain>
    </source>
</reference>
<evidence type="ECO:0000256" key="1">
    <source>
        <dbReference type="ARBA" id="ARBA00004651"/>
    </source>
</evidence>
<dbReference type="NCBIfam" id="NF008102">
    <property type="entry name" value="PRK10847.1"/>
    <property type="match status" value="1"/>
</dbReference>
<dbReference type="InterPro" id="IPR032818">
    <property type="entry name" value="DedA-like"/>
</dbReference>
<keyword evidence="6 7" id="KW-0472">Membrane</keyword>
<feature type="transmembrane region" description="Helical" evidence="7">
    <location>
        <begin position="27"/>
        <end position="49"/>
    </location>
</feature>
<keyword evidence="10" id="KW-1185">Reference proteome</keyword>
<protein>
    <submittedName>
        <fullName evidence="9">DedA family protein</fullName>
    </submittedName>
</protein>
<evidence type="ECO:0000259" key="8">
    <source>
        <dbReference type="Pfam" id="PF09335"/>
    </source>
</evidence>
<keyword evidence="5 7" id="KW-1133">Transmembrane helix</keyword>
<dbReference type="RefSeq" id="WP_150902935.1">
    <property type="nucleotide sequence ID" value="NZ_VTWT01000002.1"/>
</dbReference>
<keyword evidence="3 7" id="KW-1003">Cell membrane</keyword>
<accession>A0A5N1J2N6</accession>
<feature type="domain" description="VTT" evidence="8">
    <location>
        <begin position="49"/>
        <end position="182"/>
    </location>
</feature>
<evidence type="ECO:0000256" key="3">
    <source>
        <dbReference type="ARBA" id="ARBA00022475"/>
    </source>
</evidence>
<dbReference type="Proteomes" id="UP000326570">
    <property type="component" value="Unassembled WGS sequence"/>
</dbReference>
<dbReference type="Pfam" id="PF09335">
    <property type="entry name" value="VTT_dom"/>
    <property type="match status" value="1"/>
</dbReference>
<feature type="transmembrane region" description="Helical" evidence="7">
    <location>
        <begin position="78"/>
        <end position="99"/>
    </location>
</feature>
<comment type="similarity">
    <text evidence="2 7">Belongs to the DedA family.</text>
</comment>
<dbReference type="InterPro" id="IPR032816">
    <property type="entry name" value="VTT_dom"/>
</dbReference>
<gene>
    <name evidence="9" type="ORF">F0P94_06170</name>
</gene>
<dbReference type="EMBL" id="VTWT01000002">
    <property type="protein sequence ID" value="KAA9341008.1"/>
    <property type="molecule type" value="Genomic_DNA"/>
</dbReference>
<evidence type="ECO:0000256" key="5">
    <source>
        <dbReference type="ARBA" id="ARBA00022989"/>
    </source>
</evidence>
<evidence type="ECO:0000256" key="7">
    <source>
        <dbReference type="RuleBase" id="RU367016"/>
    </source>
</evidence>
<comment type="subcellular location">
    <subcellularLocation>
        <location evidence="1 7">Cell membrane</location>
        <topology evidence="1 7">Multi-pass membrane protein</topology>
    </subcellularLocation>
</comment>
<name>A0A5N1J2N6_9BACT</name>
<organism evidence="9 10">
    <name type="scientific">Adhaeribacter soli</name>
    <dbReference type="NCBI Taxonomy" id="2607655"/>
    <lineage>
        <taxon>Bacteria</taxon>
        <taxon>Pseudomonadati</taxon>
        <taxon>Bacteroidota</taxon>
        <taxon>Cytophagia</taxon>
        <taxon>Cytophagales</taxon>
        <taxon>Hymenobacteraceae</taxon>
        <taxon>Adhaeribacter</taxon>
    </lineage>
</organism>
<keyword evidence="4 7" id="KW-0812">Transmembrane</keyword>
<evidence type="ECO:0000256" key="4">
    <source>
        <dbReference type="ARBA" id="ARBA00022692"/>
    </source>
</evidence>
<dbReference type="InterPro" id="IPR058127">
    <property type="entry name" value="DedA"/>
</dbReference>
<feature type="transmembrane region" description="Helical" evidence="7">
    <location>
        <begin position="196"/>
        <end position="214"/>
    </location>
</feature>
<evidence type="ECO:0000313" key="10">
    <source>
        <dbReference type="Proteomes" id="UP000326570"/>
    </source>
</evidence>
<dbReference type="PANTHER" id="PTHR30353">
    <property type="entry name" value="INNER MEMBRANE PROTEIN DEDA-RELATED"/>
    <property type="match status" value="1"/>
</dbReference>
<evidence type="ECO:0000256" key="6">
    <source>
        <dbReference type="ARBA" id="ARBA00023136"/>
    </source>
</evidence>
<evidence type="ECO:0000313" key="9">
    <source>
        <dbReference type="EMBL" id="KAA9341008.1"/>
    </source>
</evidence>
<comment type="caution">
    <text evidence="9">The sequence shown here is derived from an EMBL/GenBank/DDBJ whole genome shotgun (WGS) entry which is preliminary data.</text>
</comment>
<evidence type="ECO:0000256" key="2">
    <source>
        <dbReference type="ARBA" id="ARBA00010792"/>
    </source>
</evidence>
<dbReference type="GO" id="GO:0005886">
    <property type="term" value="C:plasma membrane"/>
    <property type="evidence" value="ECO:0007669"/>
    <property type="project" value="UniProtKB-SubCell"/>
</dbReference>
<feature type="transmembrane region" description="Helical" evidence="7">
    <location>
        <begin position="162"/>
        <end position="184"/>
    </location>
</feature>
<dbReference type="PANTHER" id="PTHR30353:SF0">
    <property type="entry name" value="TRANSMEMBRANE PROTEIN"/>
    <property type="match status" value="1"/>
</dbReference>
<proteinExistence type="inferred from homology"/>